<dbReference type="Proteomes" id="UP001321492">
    <property type="component" value="Unassembled WGS sequence"/>
</dbReference>
<evidence type="ECO:0000313" key="1">
    <source>
        <dbReference type="EMBL" id="MDJ1159608.1"/>
    </source>
</evidence>
<keyword evidence="2" id="KW-1185">Reference proteome</keyword>
<protein>
    <submittedName>
        <fullName evidence="1">Uncharacterized protein</fullName>
    </submittedName>
</protein>
<gene>
    <name evidence="1" type="ORF">QNA08_15390</name>
</gene>
<dbReference type="EMBL" id="JASJEV010000011">
    <property type="protein sequence ID" value="MDJ1159608.1"/>
    <property type="molecule type" value="Genomic_DNA"/>
</dbReference>
<dbReference type="RefSeq" id="WP_283741608.1">
    <property type="nucleotide sequence ID" value="NZ_JASJEV010000011.1"/>
</dbReference>
<evidence type="ECO:0000313" key="2">
    <source>
        <dbReference type="Proteomes" id="UP001321492"/>
    </source>
</evidence>
<sequence length="44" mass="4632">MRAFVLALIAAFVVALGASYVLSRFQEPASVAFSTSGVRLSDVN</sequence>
<reference evidence="1 2" key="1">
    <citation type="submission" date="2023-05" db="EMBL/GenBank/DDBJ databases">
        <title>Chelatococcus sp. nov., a moderately thermophilic bacterium isolated from hot spring microbial mat.</title>
        <authorList>
            <person name="Hu C.-J."/>
            <person name="Li W.-J."/>
        </authorList>
    </citation>
    <scope>NUCLEOTIDE SEQUENCE [LARGE SCALE GENOMIC DNA]</scope>
    <source>
        <strain evidence="1 2">SYSU G07232</strain>
    </source>
</reference>
<name>A0ABT7AJQ9_9HYPH</name>
<accession>A0ABT7AJQ9</accession>
<proteinExistence type="predicted"/>
<organism evidence="1 2">
    <name type="scientific">Chelatococcus albus</name>
    <dbReference type="NCBI Taxonomy" id="3047466"/>
    <lineage>
        <taxon>Bacteria</taxon>
        <taxon>Pseudomonadati</taxon>
        <taxon>Pseudomonadota</taxon>
        <taxon>Alphaproteobacteria</taxon>
        <taxon>Hyphomicrobiales</taxon>
        <taxon>Chelatococcaceae</taxon>
        <taxon>Chelatococcus</taxon>
    </lineage>
</organism>
<comment type="caution">
    <text evidence="1">The sequence shown here is derived from an EMBL/GenBank/DDBJ whole genome shotgun (WGS) entry which is preliminary data.</text>
</comment>